<accession>A0A7J0DKI9</accession>
<name>A0A7J0DKI9_9ERIC</name>
<proteinExistence type="predicted"/>
<sequence>MMPVSAARPLVIMRILNYGKKLAISDQVPAGYVSPALHRTEIGNLPSSMFGWYSLAFKLMPKSMTILNCSEMRAAGHGVEPSISDRTQLINSLTGTISQDSIFLWPNTEPMKPLWRRRKNNGRCKPLPPSKILRLEAQRVLKQRVQDIADKKSITLRFHRESSAVTILKAPETFVSSMFV</sequence>
<evidence type="ECO:0000313" key="1">
    <source>
        <dbReference type="EMBL" id="GFS37049.1"/>
    </source>
</evidence>
<dbReference type="AlphaFoldDB" id="A0A7J0DKI9"/>
<dbReference type="Proteomes" id="UP000585474">
    <property type="component" value="Unassembled WGS sequence"/>
</dbReference>
<dbReference type="EMBL" id="BJWL01000270">
    <property type="protein sequence ID" value="GFS37049.1"/>
    <property type="molecule type" value="Genomic_DNA"/>
</dbReference>
<organism evidence="1 2">
    <name type="scientific">Actinidia rufa</name>
    <dbReference type="NCBI Taxonomy" id="165716"/>
    <lineage>
        <taxon>Eukaryota</taxon>
        <taxon>Viridiplantae</taxon>
        <taxon>Streptophyta</taxon>
        <taxon>Embryophyta</taxon>
        <taxon>Tracheophyta</taxon>
        <taxon>Spermatophyta</taxon>
        <taxon>Magnoliopsida</taxon>
        <taxon>eudicotyledons</taxon>
        <taxon>Gunneridae</taxon>
        <taxon>Pentapetalae</taxon>
        <taxon>asterids</taxon>
        <taxon>Ericales</taxon>
        <taxon>Actinidiaceae</taxon>
        <taxon>Actinidia</taxon>
    </lineage>
</organism>
<dbReference type="PANTHER" id="PTHR33644:SF2">
    <property type="entry name" value="2-OXOGLUTARATE (2OG) AND FE(II)-DEPENDENT OXYGENASE SUPERFAMILY PROTEIN"/>
    <property type="match status" value="1"/>
</dbReference>
<reference evidence="2" key="1">
    <citation type="submission" date="2019-07" db="EMBL/GenBank/DDBJ databases">
        <title>De Novo Assembly of kiwifruit Actinidia rufa.</title>
        <authorList>
            <person name="Sugita-Konishi S."/>
            <person name="Sato K."/>
            <person name="Mori E."/>
            <person name="Abe Y."/>
            <person name="Kisaki G."/>
            <person name="Hamano K."/>
            <person name="Suezawa K."/>
            <person name="Otani M."/>
            <person name="Fukuda T."/>
            <person name="Manabe T."/>
            <person name="Gomi K."/>
            <person name="Tabuchi M."/>
            <person name="Akimitsu K."/>
            <person name="Kataoka I."/>
        </authorList>
    </citation>
    <scope>NUCLEOTIDE SEQUENCE [LARGE SCALE GENOMIC DNA]</scope>
    <source>
        <strain evidence="2">cv. Fuchu</strain>
    </source>
</reference>
<dbReference type="PANTHER" id="PTHR33644">
    <property type="entry name" value="U-BOX DOMAIN-CONTAINING PROTEIN 62-RELATED"/>
    <property type="match status" value="1"/>
</dbReference>
<protein>
    <submittedName>
        <fullName evidence="1">2-oxoglutarate (2OG) and Fe(II)-dependent oxygenase superfamily protein</fullName>
    </submittedName>
</protein>
<evidence type="ECO:0000313" key="2">
    <source>
        <dbReference type="Proteomes" id="UP000585474"/>
    </source>
</evidence>
<comment type="caution">
    <text evidence="1">The sequence shown here is derived from an EMBL/GenBank/DDBJ whole genome shotgun (WGS) entry which is preliminary data.</text>
</comment>
<keyword evidence="2" id="KW-1185">Reference proteome</keyword>
<gene>
    <name evidence="1" type="ORF">Acr_00g0049460</name>
</gene>